<name>A0A510UVD2_9CELL</name>
<proteinExistence type="predicted"/>
<accession>A0A510UVD2</accession>
<keyword evidence="2" id="KW-1133">Transmembrane helix</keyword>
<gene>
    <name evidence="3" type="ORF">CPE01_11640</name>
</gene>
<evidence type="ECO:0000313" key="3">
    <source>
        <dbReference type="EMBL" id="GEK17431.1"/>
    </source>
</evidence>
<keyword evidence="4" id="KW-1185">Reference proteome</keyword>
<reference evidence="3 4" key="1">
    <citation type="submission" date="2019-07" db="EMBL/GenBank/DDBJ databases">
        <title>Whole genome shotgun sequence of Cellulomonas persica NBRC 101101.</title>
        <authorList>
            <person name="Hosoyama A."/>
            <person name="Uohara A."/>
            <person name="Ohji S."/>
            <person name="Ichikawa N."/>
        </authorList>
    </citation>
    <scope>NUCLEOTIDE SEQUENCE [LARGE SCALE GENOMIC DNA]</scope>
    <source>
        <strain evidence="3 4">NBRC 101101</strain>
    </source>
</reference>
<evidence type="ECO:0000256" key="1">
    <source>
        <dbReference type="SAM" id="MobiDB-lite"/>
    </source>
</evidence>
<feature type="region of interest" description="Disordered" evidence="1">
    <location>
        <begin position="88"/>
        <end position="134"/>
    </location>
</feature>
<evidence type="ECO:0000313" key="4">
    <source>
        <dbReference type="Proteomes" id="UP000321386"/>
    </source>
</evidence>
<feature type="compositionally biased region" description="Low complexity" evidence="1">
    <location>
        <begin position="109"/>
        <end position="133"/>
    </location>
</feature>
<dbReference type="RefSeq" id="WP_186811421.1">
    <property type="nucleotide sequence ID" value="NZ_BJUA01000004.1"/>
</dbReference>
<evidence type="ECO:0000256" key="2">
    <source>
        <dbReference type="SAM" id="Phobius"/>
    </source>
</evidence>
<feature type="transmembrane region" description="Helical" evidence="2">
    <location>
        <begin position="215"/>
        <end position="237"/>
    </location>
</feature>
<dbReference type="EMBL" id="BJUA01000004">
    <property type="protein sequence ID" value="GEK17431.1"/>
    <property type="molecule type" value="Genomic_DNA"/>
</dbReference>
<organism evidence="3 4">
    <name type="scientific">Cellulomonas persica</name>
    <dbReference type="NCBI Taxonomy" id="76861"/>
    <lineage>
        <taxon>Bacteria</taxon>
        <taxon>Bacillati</taxon>
        <taxon>Actinomycetota</taxon>
        <taxon>Actinomycetes</taxon>
        <taxon>Micrococcales</taxon>
        <taxon>Cellulomonadaceae</taxon>
        <taxon>Cellulomonas</taxon>
    </lineage>
</organism>
<sequence>MSAAVGVAVALAVLAVGGPPGRPPVRSAAAPHLDEDAPSTHPGRGLDGLLVAVAAQLRSGRAPHDAWQTALGVPLDGDVPAVEALVAACGPDGGQSRGRRSDGRRGAARRGPGPRQPGRSRGTGARARRGGVAARERQRLVERATAVVVAARTAHELGAPLVGVLERVTESLAADAAERDDLEAALAGPRATARVLGWLPLLGVALGTLLGADPVGVLLGGGLGTTAGLLGVLLLVVGRRWTAHLLASAARGASAPPRGRRWSRRPVPGRVRLTRS</sequence>
<dbReference type="AlphaFoldDB" id="A0A510UVD2"/>
<dbReference type="Proteomes" id="UP000321386">
    <property type="component" value="Unassembled WGS sequence"/>
</dbReference>
<protein>
    <recommendedName>
        <fullName evidence="5">Type II secretion system protein GspF domain-containing protein</fullName>
    </recommendedName>
</protein>
<feature type="region of interest" description="Disordered" evidence="1">
    <location>
        <begin position="16"/>
        <end position="45"/>
    </location>
</feature>
<keyword evidence="2" id="KW-0472">Membrane</keyword>
<evidence type="ECO:0008006" key="5">
    <source>
        <dbReference type="Google" id="ProtNLM"/>
    </source>
</evidence>
<comment type="caution">
    <text evidence="3">The sequence shown here is derived from an EMBL/GenBank/DDBJ whole genome shotgun (WGS) entry which is preliminary data.</text>
</comment>
<keyword evidence="2" id="KW-0812">Transmembrane</keyword>